<dbReference type="Gene3D" id="6.10.250.720">
    <property type="match status" value="1"/>
</dbReference>
<feature type="repeat" description="MVP" evidence="8">
    <location>
        <begin position="405"/>
        <end position="457"/>
    </location>
</feature>
<feature type="domain" description="Major vault protein repeat" evidence="11">
    <location>
        <begin position="240"/>
        <end position="283"/>
    </location>
</feature>
<keyword evidence="6" id="KW-0539">Nucleus</keyword>
<proteinExistence type="predicted"/>
<feature type="domain" description="Major vault protein repeat" evidence="11">
    <location>
        <begin position="188"/>
        <end position="228"/>
    </location>
</feature>
<dbReference type="Pfam" id="PF17795">
    <property type="entry name" value="Vault_3"/>
    <property type="match status" value="1"/>
</dbReference>
<dbReference type="Pfam" id="PF11978">
    <property type="entry name" value="MVP_shoulder"/>
    <property type="match status" value="1"/>
</dbReference>
<dbReference type="Gene3D" id="3.30.479.30">
    <property type="entry name" value="Band 7 domain"/>
    <property type="match status" value="1"/>
</dbReference>
<feature type="repeat" description="MVP" evidence="8">
    <location>
        <begin position="244"/>
        <end position="298"/>
    </location>
</feature>
<evidence type="ECO:0000313" key="17">
    <source>
        <dbReference type="Proteomes" id="UP000054359"/>
    </source>
</evidence>
<dbReference type="OrthoDB" id="6365499at2759"/>
<dbReference type="Gene3D" id="6.20.380.10">
    <property type="match status" value="1"/>
</dbReference>
<evidence type="ECO:0000256" key="6">
    <source>
        <dbReference type="ARBA" id="ARBA00023242"/>
    </source>
</evidence>
<evidence type="ECO:0000259" key="12">
    <source>
        <dbReference type="Pfam" id="PF11978"/>
    </source>
</evidence>
<dbReference type="FunFam" id="2.30.30.550:FF:000001">
    <property type="entry name" value="major vault protein-like"/>
    <property type="match status" value="3"/>
</dbReference>
<feature type="region of interest" description="Disordered" evidence="10">
    <location>
        <begin position="683"/>
        <end position="713"/>
    </location>
</feature>
<feature type="domain" description="Major vault protein repeat" evidence="11">
    <location>
        <begin position="136"/>
        <end position="175"/>
    </location>
</feature>
<feature type="domain" description="Major vault protein repeat" evidence="13">
    <location>
        <begin position="72"/>
        <end position="131"/>
    </location>
</feature>
<dbReference type="Proteomes" id="UP000054359">
    <property type="component" value="Unassembled WGS sequence"/>
</dbReference>
<dbReference type="InterPro" id="IPR041136">
    <property type="entry name" value="Vault_4"/>
</dbReference>
<dbReference type="InterPro" id="IPR021870">
    <property type="entry name" value="MVP_shoulder"/>
</dbReference>
<feature type="domain" description="Major vault protein repeat" evidence="14">
    <location>
        <begin position="486"/>
        <end position="546"/>
    </location>
</feature>
<dbReference type="OMA" id="VTYRAPH"/>
<dbReference type="AlphaFoldDB" id="A0A087USV4"/>
<dbReference type="FunFam" id="2.30.30.570:FF:000002">
    <property type="entry name" value="Major vault protein-alpha"/>
    <property type="match status" value="1"/>
</dbReference>
<dbReference type="GO" id="GO:1990904">
    <property type="term" value="C:ribonucleoprotein complex"/>
    <property type="evidence" value="ECO:0007669"/>
    <property type="project" value="UniProtKB-UniRule"/>
</dbReference>
<organism evidence="16 17">
    <name type="scientific">Stegodyphus mimosarum</name>
    <name type="common">African social velvet spider</name>
    <dbReference type="NCBI Taxonomy" id="407821"/>
    <lineage>
        <taxon>Eukaryota</taxon>
        <taxon>Metazoa</taxon>
        <taxon>Ecdysozoa</taxon>
        <taxon>Arthropoda</taxon>
        <taxon>Chelicerata</taxon>
        <taxon>Arachnida</taxon>
        <taxon>Araneae</taxon>
        <taxon>Araneomorphae</taxon>
        <taxon>Entelegynae</taxon>
        <taxon>Eresoidea</taxon>
        <taxon>Eresidae</taxon>
        <taxon>Stegodyphus</taxon>
    </lineage>
</organism>
<evidence type="ECO:0000256" key="8">
    <source>
        <dbReference type="PROSITE-ProRule" id="PRU00571"/>
    </source>
</evidence>
<evidence type="ECO:0000256" key="9">
    <source>
        <dbReference type="SAM" id="Coils"/>
    </source>
</evidence>
<evidence type="ECO:0000256" key="3">
    <source>
        <dbReference type="ARBA" id="ARBA00018296"/>
    </source>
</evidence>
<feature type="repeat" description="MVP" evidence="8">
    <location>
        <begin position="78"/>
        <end position="138"/>
    </location>
</feature>
<dbReference type="FunFam" id="2.30.30.570:FF:000001">
    <property type="entry name" value="major vault protein-like"/>
    <property type="match status" value="1"/>
</dbReference>
<feature type="domain" description="Major vault protein repeat" evidence="13">
    <location>
        <begin position="295"/>
        <end position="341"/>
    </location>
</feature>
<evidence type="ECO:0000256" key="2">
    <source>
        <dbReference type="ARBA" id="ARBA00004496"/>
    </source>
</evidence>
<name>A0A087USV4_STEMI</name>
<dbReference type="Gene3D" id="2.30.30.550">
    <property type="entry name" value="Major Vault Protein repeat"/>
    <property type="match status" value="4"/>
</dbReference>
<comment type="subcellular location">
    <subcellularLocation>
        <location evidence="2 8">Cytoplasm</location>
    </subcellularLocation>
    <subcellularLocation>
        <location evidence="1">Nucleus</location>
    </subcellularLocation>
</comment>
<dbReference type="FunFam" id="2.30.30.560:FF:000002">
    <property type="entry name" value="Major vault protein-alpha"/>
    <property type="match status" value="1"/>
</dbReference>
<evidence type="ECO:0000259" key="14">
    <source>
        <dbReference type="Pfam" id="PF17795"/>
    </source>
</evidence>
<evidence type="ECO:0000259" key="11">
    <source>
        <dbReference type="Pfam" id="PF01505"/>
    </source>
</evidence>
<dbReference type="InterPro" id="IPR002499">
    <property type="entry name" value="Vault_N"/>
</dbReference>
<dbReference type="Gene3D" id="2.30.30.620">
    <property type="match status" value="1"/>
</dbReference>
<accession>A0A087USV4</accession>
<dbReference type="Gene3D" id="2.30.30.570">
    <property type="match status" value="2"/>
</dbReference>
<keyword evidence="9" id="KW-0175">Coiled coil</keyword>
<sequence>MKSTYAEVLKGSKYYKMGHDKNESSKQSIYRIPPYHYLHVLDKTANVTRIETGPKTYIRQENEHVIFGPEQMVIIPPCHYCIICNPVVRDEQNALVFDSTGQVKLRHADLEVRLEQDPFPLYPGETMHTDVTPMIVVSSNSALRLKAIRDFEDSGIKRVAGDEWLFEGPGTFVPRKEVEVVETVSAIVINPNQALKLRARAETKDRDGKQRVTGEEWIVKKTGAYLPGAYEEIVDVVNAYVLTDKDAVHVKAKKTFVDEFGKTRKNGEEWLITMQDTETYIPGVYEEVLGIVTVTTLSNRQYCVILDPQGPDGKPQFGRKKLVKGEKSFFLQPGEKLEAGIQDVYVLSENEGLILRAREAFQDGNAIPPIMRNPGDRWMIKGPAEYIPPTEVEIITKRYAIPLDENEGIYVRNIKSGHVRLVSGSTYMLTQDEELWVKELPPQVEELLSQGHDPLADRGTWRMRHANAPAVKSRTSKSEEEGARAITLRVPHNAAVQVYDYKEKKSRVVFGPDLVMLSPDEQFTQLSLSGDKPKRPNIIKTLCLLLGPDFCTDIITVETADHARLSLQLSYNWYFDVADKSPEAAAKLFSVPDFIGDLCKAIASRIRGSVAGTNFDDFHKNSAKIIRTAVFGLDENKKVRKTFCFPQNNLYITSVDIQSVEPVDQRTRDSLQKSVQLAIEITTQSQEATARHEAERREQEARGRLERQRISDEVEAEKSRKSLLELKVSSMAIENCGQSKAEALSRTEAQRIEAEAAVEQSKAKAEAMKIEAETELERLQKAREAELNYLKAQNELEVLKLKQTAEIEVNKFKLFVESLGSDTIKSIASAGQEYQVKLLQGLGIQSALITDGNTPINLFGTAQGFLGNALASSFPPKRQRRDSCSD</sequence>
<evidence type="ECO:0000256" key="10">
    <source>
        <dbReference type="SAM" id="MobiDB-lite"/>
    </source>
</evidence>
<dbReference type="STRING" id="407821.A0A087USV4"/>
<dbReference type="Pfam" id="PF17794">
    <property type="entry name" value="Vault_2"/>
    <property type="match status" value="2"/>
</dbReference>
<dbReference type="InterPro" id="IPR036013">
    <property type="entry name" value="Band_7/SPFH_dom_sf"/>
</dbReference>
<dbReference type="CDD" id="cd08825">
    <property type="entry name" value="MVP_shoulder"/>
    <property type="match status" value="1"/>
</dbReference>
<reference evidence="16 17" key="1">
    <citation type="submission" date="2013-11" db="EMBL/GenBank/DDBJ databases">
        <title>Genome sequencing of Stegodyphus mimosarum.</title>
        <authorList>
            <person name="Bechsgaard J."/>
        </authorList>
    </citation>
    <scope>NUCLEOTIDE SEQUENCE [LARGE SCALE GENOMIC DNA]</scope>
</reference>
<dbReference type="FunFam" id="2.30.30.560:FF:000001">
    <property type="entry name" value="major vault protein-like"/>
    <property type="match status" value="1"/>
</dbReference>
<dbReference type="InterPro" id="IPR043179">
    <property type="entry name" value="Vault_2_sf"/>
</dbReference>
<evidence type="ECO:0000259" key="13">
    <source>
        <dbReference type="Pfam" id="PF17794"/>
    </source>
</evidence>
<dbReference type="InterPro" id="IPR043023">
    <property type="entry name" value="MVP_rep_sf"/>
</dbReference>
<evidence type="ECO:0000256" key="5">
    <source>
        <dbReference type="ARBA" id="ARBA00022737"/>
    </source>
</evidence>
<feature type="domain" description="Major vault protein repeat" evidence="15">
    <location>
        <begin position="400"/>
        <end position="458"/>
    </location>
</feature>
<protein>
    <recommendedName>
        <fullName evidence="3">Major vault protein</fullName>
    </recommendedName>
</protein>
<dbReference type="Pfam" id="PF17796">
    <property type="entry name" value="Vault_4"/>
    <property type="match status" value="1"/>
</dbReference>
<dbReference type="FunFam" id="3.30.479.30:FF:000010">
    <property type="entry name" value="major vault protein-like"/>
    <property type="match status" value="1"/>
</dbReference>
<dbReference type="EMBL" id="KK121419">
    <property type="protein sequence ID" value="KFM80443.1"/>
    <property type="molecule type" value="Genomic_DNA"/>
</dbReference>
<dbReference type="PANTHER" id="PTHR14165:SF3">
    <property type="entry name" value="MAJOR VAULT PROTEIN"/>
    <property type="match status" value="1"/>
</dbReference>
<keyword evidence="4 8" id="KW-0963">Cytoplasm</keyword>
<feature type="coiled-coil region" evidence="9">
    <location>
        <begin position="744"/>
        <end position="802"/>
    </location>
</feature>
<dbReference type="InterPro" id="IPR039059">
    <property type="entry name" value="MVP"/>
</dbReference>
<dbReference type="InterPro" id="IPR040989">
    <property type="entry name" value="Vault_3"/>
</dbReference>
<dbReference type="GO" id="GO:0005737">
    <property type="term" value="C:cytoplasm"/>
    <property type="evidence" value="ECO:0007669"/>
    <property type="project" value="UniProtKB-SubCell"/>
</dbReference>
<evidence type="ECO:0000256" key="4">
    <source>
        <dbReference type="ARBA" id="ARBA00022490"/>
    </source>
</evidence>
<dbReference type="GO" id="GO:0005634">
    <property type="term" value="C:nucleus"/>
    <property type="evidence" value="ECO:0007669"/>
    <property type="project" value="UniProtKB-SubCell"/>
</dbReference>
<feature type="non-terminal residue" evidence="16">
    <location>
        <position position="886"/>
    </location>
</feature>
<feature type="domain" description="Major vault protein repeat" evidence="11">
    <location>
        <begin position="345"/>
        <end position="389"/>
    </location>
</feature>
<evidence type="ECO:0000256" key="7">
    <source>
        <dbReference type="ARBA" id="ARBA00023274"/>
    </source>
</evidence>
<evidence type="ECO:0000259" key="15">
    <source>
        <dbReference type="Pfam" id="PF17796"/>
    </source>
</evidence>
<feature type="repeat" description="MVP" evidence="8">
    <location>
        <begin position="139"/>
        <end position="190"/>
    </location>
</feature>
<feature type="compositionally biased region" description="Basic and acidic residues" evidence="10">
    <location>
        <begin position="689"/>
        <end position="713"/>
    </location>
</feature>
<dbReference type="PROSITE" id="PS51224">
    <property type="entry name" value="MVP"/>
    <property type="match status" value="7"/>
</dbReference>
<feature type="domain" description="Major vault protein shoulder" evidence="12">
    <location>
        <begin position="547"/>
        <end position="664"/>
    </location>
</feature>
<keyword evidence="7 8" id="KW-0687">Ribonucleoprotein</keyword>
<evidence type="ECO:0000313" key="16">
    <source>
        <dbReference type="EMBL" id="KFM80443.1"/>
    </source>
</evidence>
<keyword evidence="17" id="KW-1185">Reference proteome</keyword>
<evidence type="ECO:0000256" key="1">
    <source>
        <dbReference type="ARBA" id="ARBA00004123"/>
    </source>
</evidence>
<dbReference type="Gene3D" id="2.30.30.560">
    <property type="match status" value="2"/>
</dbReference>
<dbReference type="InterPro" id="IPR041134">
    <property type="entry name" value="Vault_2"/>
</dbReference>
<keyword evidence="5" id="KW-0677">Repeat</keyword>
<dbReference type="PANTHER" id="PTHR14165">
    <property type="entry name" value="MAJOR VAULT PROTEIN"/>
    <property type="match status" value="1"/>
</dbReference>
<gene>
    <name evidence="16" type="ORF">X975_13099</name>
</gene>
<dbReference type="InterPro" id="IPR041139">
    <property type="entry name" value="MVP_rep_dom"/>
</dbReference>
<feature type="repeat" description="MVP" evidence="8">
    <location>
        <begin position="300"/>
        <end position="348"/>
    </location>
</feature>
<dbReference type="Pfam" id="PF01505">
    <property type="entry name" value="Vault"/>
    <property type="match status" value="4"/>
</dbReference>
<feature type="repeat" description="MVP" evidence="8">
    <location>
        <begin position="191"/>
        <end position="243"/>
    </location>
</feature>
<feature type="repeat" description="MVP" evidence="8">
    <location>
        <begin position="349"/>
        <end position="404"/>
    </location>
</feature>